<sequence>MTVVVNLSDKILNSDHYSLLNKGLSYVPVTKPDPFHMEVEMYKTQRILYSHEIRRDIVKTSPHPFYKRHQKDIRTPNASIKTFIQT</sequence>
<feature type="non-terminal residue" evidence="1">
    <location>
        <position position="86"/>
    </location>
</feature>
<dbReference type="AlphaFoldDB" id="A0AAD1QZL7"/>
<accession>A0AAD1QZL7</accession>
<gene>
    <name evidence="1" type="ORF">PECUL_23A037813</name>
</gene>
<evidence type="ECO:0000313" key="2">
    <source>
        <dbReference type="Proteomes" id="UP001295444"/>
    </source>
</evidence>
<dbReference type="Proteomes" id="UP001295444">
    <property type="component" value="Chromosome 01"/>
</dbReference>
<reference evidence="1" key="1">
    <citation type="submission" date="2022-03" db="EMBL/GenBank/DDBJ databases">
        <authorList>
            <person name="Alioto T."/>
            <person name="Alioto T."/>
            <person name="Gomez Garrido J."/>
        </authorList>
    </citation>
    <scope>NUCLEOTIDE SEQUENCE</scope>
</reference>
<dbReference type="EMBL" id="OW240912">
    <property type="protein sequence ID" value="CAH2220900.1"/>
    <property type="molecule type" value="Genomic_DNA"/>
</dbReference>
<keyword evidence="2" id="KW-1185">Reference proteome</keyword>
<evidence type="ECO:0000313" key="1">
    <source>
        <dbReference type="EMBL" id="CAH2220900.1"/>
    </source>
</evidence>
<proteinExistence type="predicted"/>
<name>A0AAD1QZL7_PELCU</name>
<organism evidence="1 2">
    <name type="scientific">Pelobates cultripes</name>
    <name type="common">Western spadefoot toad</name>
    <dbReference type="NCBI Taxonomy" id="61616"/>
    <lineage>
        <taxon>Eukaryota</taxon>
        <taxon>Metazoa</taxon>
        <taxon>Chordata</taxon>
        <taxon>Craniata</taxon>
        <taxon>Vertebrata</taxon>
        <taxon>Euteleostomi</taxon>
        <taxon>Amphibia</taxon>
        <taxon>Batrachia</taxon>
        <taxon>Anura</taxon>
        <taxon>Pelobatoidea</taxon>
        <taxon>Pelobatidae</taxon>
        <taxon>Pelobates</taxon>
    </lineage>
</organism>
<protein>
    <submittedName>
        <fullName evidence="1">Uncharacterized protein</fullName>
    </submittedName>
</protein>